<evidence type="ECO:0000313" key="2">
    <source>
        <dbReference type="Proteomes" id="UP000184731"/>
    </source>
</evidence>
<dbReference type="EMBL" id="CP017834">
    <property type="protein sequence ID" value="APJ04546.1"/>
    <property type="molecule type" value="Genomic_DNA"/>
</dbReference>
<dbReference type="OrthoDB" id="9825908at2"/>
<reference evidence="1 2" key="1">
    <citation type="submission" date="2016-10" db="EMBL/GenBank/DDBJ databases">
        <title>Silvanigrella aquatica sp. nov., isolated from a freshwater lake located in the Black Forest, Germany, description of Silvanigrellaceae fam. nov., Silvanigrellales ord. nov., reclassification of the order Bdellovibrionales in the class Oligoflexia, reclassification of the families Bacteriovoracaceae and Halobacteriovoraceae in the new order Bacteriovoracales ord. nov., and reclassification of the family Pseudobacteriovoracaceae in the order Oligoflexiales.</title>
        <authorList>
            <person name="Hahn M.W."/>
            <person name="Schmidt J."/>
            <person name="Koll U."/>
            <person name="Rohde M."/>
            <person name="Verbag S."/>
            <person name="Pitt A."/>
            <person name="Nakai R."/>
            <person name="Naganuma T."/>
            <person name="Lang E."/>
        </authorList>
    </citation>
    <scope>NUCLEOTIDE SEQUENCE [LARGE SCALE GENOMIC DNA]</scope>
    <source>
        <strain evidence="1 2">MWH-Nonnen-W8red</strain>
    </source>
</reference>
<proteinExistence type="predicted"/>
<accession>A0A1L4D2W8</accession>
<dbReference type="Proteomes" id="UP000184731">
    <property type="component" value="Chromosome"/>
</dbReference>
<evidence type="ECO:0000313" key="1">
    <source>
        <dbReference type="EMBL" id="APJ04546.1"/>
    </source>
</evidence>
<name>A0A1L4D2W8_9BACT</name>
<keyword evidence="2" id="KW-1185">Reference proteome</keyword>
<organism evidence="1 2">
    <name type="scientific">Silvanigrella aquatica</name>
    <dbReference type="NCBI Taxonomy" id="1915309"/>
    <lineage>
        <taxon>Bacteria</taxon>
        <taxon>Pseudomonadati</taxon>
        <taxon>Bdellovibrionota</taxon>
        <taxon>Oligoflexia</taxon>
        <taxon>Silvanigrellales</taxon>
        <taxon>Silvanigrellaceae</taxon>
        <taxon>Silvanigrella</taxon>
    </lineage>
</organism>
<dbReference type="KEGG" id="saqi:AXG55_11775"/>
<dbReference type="RefSeq" id="WP_148698294.1">
    <property type="nucleotide sequence ID" value="NZ_CP017834.1"/>
</dbReference>
<dbReference type="AlphaFoldDB" id="A0A1L4D2W8"/>
<protein>
    <submittedName>
        <fullName evidence="1">Uncharacterized protein</fullName>
    </submittedName>
</protein>
<sequence>MIKKKPLNKFNHEETILRIFLSENQMGIENTKKLQQVKETYTSLTYDQKCYIAQFTAELIKTKYQNFEKFSDHLYSYSMLSNDIDKWTYSEKLIEYLSESNHDNNFILKICEVLLEIIDYEFDKEIYNSPLIANCLALLIDIGINTTKNRSKEIHNLNIFDYITSNLIARSNLNHLEIRIALVYYLSRVEEKNQIHLQKILSRFGQSLLEHIFGKYFSNTKSTPVAFLFLLDHLSNFISGSAYLAEMGNAVLQSQMLKNPKDFIIFLENFLLRSPIQSEFMHAMTIHISFLLKKSCEINNLELIESLLQIMSNHLDKIYDLNKNDFNLQYDNIIDIITNAHNKKSREALKKLEKYYLQKSDKKSNKKIIYSNFKNKKANIKVSAKDDKIYSHFEEILILAA</sequence>
<dbReference type="STRING" id="1915309.AXG55_11775"/>
<gene>
    <name evidence="1" type="ORF">AXG55_11775</name>
</gene>